<name>A0A4P9YPZ3_ROZAC</name>
<dbReference type="SUPFAM" id="SSF50978">
    <property type="entry name" value="WD40 repeat-like"/>
    <property type="match status" value="1"/>
</dbReference>
<evidence type="ECO:0000313" key="2">
    <source>
        <dbReference type="EMBL" id="RKP21863.1"/>
    </source>
</evidence>
<sequence length="301" mass="33897">MQVVLYNNKVKKSFKIPIPGCEKNRLQERRGNYILEINPTQDVIITCGYTSNCLSVLSFPMFSHIQTIPVKIISPINKAHEDVIFDGVWLTSDTFISASRDSNIGIWKANQDQFTKHGLKKAHEGPTRRLCAIGQASKIRFPWLRSNLKNLGWYNIQTSKSISYRKPIHKINVNATETCCVARLHNSLVIGSKQGLHITDVRQRNIVDSIIMVQTSRSCYGVRSLLVKDDYILIGKGGPEISVFDIRKNCILENKFFDVDRDGYDCQAIFSMSLNPSKNILSVCGGPIDSSSLGSHASLWY</sequence>
<dbReference type="Gene3D" id="2.130.10.10">
    <property type="entry name" value="YVTN repeat-like/Quinoprotein amine dehydrogenase"/>
    <property type="match status" value="1"/>
</dbReference>
<dbReference type="EMBL" id="ML004924">
    <property type="protein sequence ID" value="RKP21863.1"/>
    <property type="molecule type" value="Genomic_DNA"/>
</dbReference>
<dbReference type="AlphaFoldDB" id="A0A4P9YPZ3"/>
<reference evidence="3" key="1">
    <citation type="journal article" date="2018" name="Nat. Microbiol.">
        <title>Leveraging single-cell genomics to expand the fungal tree of life.</title>
        <authorList>
            <person name="Ahrendt S.R."/>
            <person name="Quandt C.A."/>
            <person name="Ciobanu D."/>
            <person name="Clum A."/>
            <person name="Salamov A."/>
            <person name="Andreopoulos B."/>
            <person name="Cheng J.F."/>
            <person name="Woyke T."/>
            <person name="Pelin A."/>
            <person name="Henrissat B."/>
            <person name="Reynolds N.K."/>
            <person name="Benny G.L."/>
            <person name="Smith M.E."/>
            <person name="James T.Y."/>
            <person name="Grigoriev I.V."/>
        </authorList>
    </citation>
    <scope>NUCLEOTIDE SEQUENCE [LARGE SCALE GENOMIC DNA]</scope>
    <source>
        <strain evidence="3">CSF55</strain>
    </source>
</reference>
<dbReference type="InterPro" id="IPR036322">
    <property type="entry name" value="WD40_repeat_dom_sf"/>
</dbReference>
<dbReference type="InterPro" id="IPR015943">
    <property type="entry name" value="WD40/YVTN_repeat-like_dom_sf"/>
</dbReference>
<accession>A0A4P9YPZ3</accession>
<proteinExistence type="predicted"/>
<organism evidence="2 3">
    <name type="scientific">Rozella allomycis (strain CSF55)</name>
    <dbReference type="NCBI Taxonomy" id="988480"/>
    <lineage>
        <taxon>Eukaryota</taxon>
        <taxon>Fungi</taxon>
        <taxon>Fungi incertae sedis</taxon>
        <taxon>Cryptomycota</taxon>
        <taxon>Cryptomycota incertae sedis</taxon>
        <taxon>Rozella</taxon>
    </lineage>
</organism>
<dbReference type="Pfam" id="PF23760">
    <property type="entry name" value="Beta-prop_DCAF12"/>
    <property type="match status" value="1"/>
</dbReference>
<evidence type="ECO:0000313" key="3">
    <source>
        <dbReference type="Proteomes" id="UP000281549"/>
    </source>
</evidence>
<feature type="domain" description="DDB1- and CUL4-associated factor 12 beta-propeller" evidence="1">
    <location>
        <begin position="27"/>
        <end position="117"/>
    </location>
</feature>
<dbReference type="Proteomes" id="UP000281549">
    <property type="component" value="Unassembled WGS sequence"/>
</dbReference>
<protein>
    <recommendedName>
        <fullName evidence="1">DDB1- and CUL4-associated factor 12 beta-propeller domain-containing protein</fullName>
    </recommendedName>
</protein>
<gene>
    <name evidence="2" type="ORF">ROZALSC1DRAFT_20173</name>
</gene>
<dbReference type="InterPro" id="IPR056151">
    <property type="entry name" value="Beta-prop_DCAF12"/>
</dbReference>
<evidence type="ECO:0000259" key="1">
    <source>
        <dbReference type="Pfam" id="PF23760"/>
    </source>
</evidence>